<reference evidence="2 3" key="1">
    <citation type="journal article" date="2018" name="Evol. Lett.">
        <title>Horizontal gene cluster transfer increased hallucinogenic mushroom diversity.</title>
        <authorList>
            <person name="Reynolds H.T."/>
            <person name="Vijayakumar V."/>
            <person name="Gluck-Thaler E."/>
            <person name="Korotkin H.B."/>
            <person name="Matheny P.B."/>
            <person name="Slot J.C."/>
        </authorList>
    </citation>
    <scope>NUCLEOTIDE SEQUENCE [LARGE SCALE GENOMIC DNA]</scope>
    <source>
        <strain evidence="2 3">SRW20</strain>
    </source>
</reference>
<evidence type="ECO:0000313" key="3">
    <source>
        <dbReference type="Proteomes" id="UP000284706"/>
    </source>
</evidence>
<feature type="region of interest" description="Disordered" evidence="1">
    <location>
        <begin position="57"/>
        <end position="151"/>
    </location>
</feature>
<dbReference type="InParanoid" id="A0A409W1I4"/>
<evidence type="ECO:0000256" key="1">
    <source>
        <dbReference type="SAM" id="MobiDB-lite"/>
    </source>
</evidence>
<evidence type="ECO:0000313" key="2">
    <source>
        <dbReference type="EMBL" id="PPQ72366.1"/>
    </source>
</evidence>
<comment type="caution">
    <text evidence="2">The sequence shown here is derived from an EMBL/GenBank/DDBJ whole genome shotgun (WGS) entry which is preliminary data.</text>
</comment>
<organism evidence="2 3">
    <name type="scientific">Gymnopilus dilepis</name>
    <dbReference type="NCBI Taxonomy" id="231916"/>
    <lineage>
        <taxon>Eukaryota</taxon>
        <taxon>Fungi</taxon>
        <taxon>Dikarya</taxon>
        <taxon>Basidiomycota</taxon>
        <taxon>Agaricomycotina</taxon>
        <taxon>Agaricomycetes</taxon>
        <taxon>Agaricomycetidae</taxon>
        <taxon>Agaricales</taxon>
        <taxon>Agaricineae</taxon>
        <taxon>Hymenogastraceae</taxon>
        <taxon>Gymnopilus</taxon>
    </lineage>
</organism>
<feature type="compositionally biased region" description="Low complexity" evidence="1">
    <location>
        <begin position="105"/>
        <end position="123"/>
    </location>
</feature>
<feature type="compositionally biased region" description="Pro residues" evidence="1">
    <location>
        <begin position="88"/>
        <end position="104"/>
    </location>
</feature>
<dbReference type="AlphaFoldDB" id="A0A409W1I4"/>
<protein>
    <submittedName>
        <fullName evidence="2">Uncharacterized protein</fullName>
    </submittedName>
</protein>
<proteinExistence type="predicted"/>
<gene>
    <name evidence="2" type="ORF">CVT26_007326</name>
</gene>
<accession>A0A409W1I4</accession>
<dbReference type="Proteomes" id="UP000284706">
    <property type="component" value="Unassembled WGS sequence"/>
</dbReference>
<dbReference type="EMBL" id="NHYE01005461">
    <property type="protein sequence ID" value="PPQ72366.1"/>
    <property type="molecule type" value="Genomic_DNA"/>
</dbReference>
<keyword evidence="3" id="KW-1185">Reference proteome</keyword>
<name>A0A409W1I4_9AGAR</name>
<sequence length="151" mass="16126">MICSTKAQEFLGGRRSDVNVVLDAMILQDSNLYPQLFCPTYALSLSRILLLKPHSLREPRYHPPTLPPSSTPSHTHNAKHDAHAPSSNAPPSPPAHYPPPPPRTSSPDTPASATPNAPSAHAPPASPPRRPSSPHRSSNILGHPSAKNAAF</sequence>
<feature type="non-terminal residue" evidence="2">
    <location>
        <position position="151"/>
    </location>
</feature>